<reference evidence="1 2" key="1">
    <citation type="journal article" date="2015" name="Stand. Genomic Sci.">
        <title>Genomic Encyclopedia of Bacterial and Archaeal Type Strains, Phase III: the genomes of soil and plant-associated and newly described type strains.</title>
        <authorList>
            <person name="Whitman W.B."/>
            <person name="Woyke T."/>
            <person name="Klenk H.P."/>
            <person name="Zhou Y."/>
            <person name="Lilburn T.G."/>
            <person name="Beck B.J."/>
            <person name="De Vos P."/>
            <person name="Vandamme P."/>
            <person name="Eisen J.A."/>
            <person name="Garrity G."/>
            <person name="Hugenholtz P."/>
            <person name="Kyrpides N.C."/>
        </authorList>
    </citation>
    <scope>NUCLEOTIDE SEQUENCE [LARGE SCALE GENOMIC DNA]</scope>
    <source>
        <strain evidence="1 2">CGMCC 1.10685</strain>
    </source>
</reference>
<gene>
    <name evidence="1" type="ORF">IP92_00466</name>
</gene>
<comment type="caution">
    <text evidence="1">The sequence shown here is derived from an EMBL/GenBank/DDBJ whole genome shotgun (WGS) entry which is preliminary data.</text>
</comment>
<dbReference type="EMBL" id="VLKW01000001">
    <property type="protein sequence ID" value="TWI51481.1"/>
    <property type="molecule type" value="Genomic_DNA"/>
</dbReference>
<dbReference type="Proteomes" id="UP000315112">
    <property type="component" value="Unassembled WGS sequence"/>
</dbReference>
<evidence type="ECO:0000313" key="1">
    <source>
        <dbReference type="EMBL" id="TWI51481.1"/>
    </source>
</evidence>
<sequence length="39" mass="4384">MHRHIPLTFSTVLLGLVGTSTYLLCSTDLLHNATFFLLH</sequence>
<organism evidence="1 2">
    <name type="scientific">Pseudoduganella flava</name>
    <dbReference type="NCBI Taxonomy" id="871742"/>
    <lineage>
        <taxon>Bacteria</taxon>
        <taxon>Pseudomonadati</taxon>
        <taxon>Pseudomonadota</taxon>
        <taxon>Betaproteobacteria</taxon>
        <taxon>Burkholderiales</taxon>
        <taxon>Oxalobacteraceae</taxon>
        <taxon>Telluria group</taxon>
        <taxon>Pseudoduganella</taxon>
    </lineage>
</organism>
<dbReference type="AlphaFoldDB" id="A0A562Q3Z7"/>
<accession>A0A562Q3Z7</accession>
<evidence type="ECO:0000313" key="2">
    <source>
        <dbReference type="Proteomes" id="UP000315112"/>
    </source>
</evidence>
<protein>
    <submittedName>
        <fullName evidence="1">Uncharacterized protein</fullName>
    </submittedName>
</protein>
<name>A0A562Q3Z7_9BURK</name>
<proteinExistence type="predicted"/>